<dbReference type="PRINTS" id="PR00740">
    <property type="entry name" value="GLHYDRLASE27"/>
</dbReference>
<keyword evidence="4 5" id="KW-0326">Glycosidase</keyword>
<evidence type="ECO:0000259" key="7">
    <source>
        <dbReference type="Pfam" id="PF17801"/>
    </source>
</evidence>
<name>A0A379MQ00_9BACT</name>
<dbReference type="Pfam" id="PF16499">
    <property type="entry name" value="Melibiase_2"/>
    <property type="match status" value="1"/>
</dbReference>
<evidence type="ECO:0000256" key="3">
    <source>
        <dbReference type="ARBA" id="ARBA00022801"/>
    </source>
</evidence>
<dbReference type="PROSITE" id="PS00512">
    <property type="entry name" value="ALPHA_GALACTOSIDASE"/>
    <property type="match status" value="1"/>
</dbReference>
<proteinExistence type="inferred from homology"/>
<dbReference type="SUPFAM" id="SSF51011">
    <property type="entry name" value="Glycosyl hydrolase domain"/>
    <property type="match status" value="1"/>
</dbReference>
<evidence type="ECO:0000256" key="5">
    <source>
        <dbReference type="RuleBase" id="RU361168"/>
    </source>
</evidence>
<evidence type="ECO:0000313" key="8">
    <source>
        <dbReference type="EMBL" id="SUE32917.1"/>
    </source>
</evidence>
<dbReference type="SUPFAM" id="SSF51445">
    <property type="entry name" value="(Trans)glycosidases"/>
    <property type="match status" value="1"/>
</dbReference>
<dbReference type="Gene3D" id="2.60.40.1180">
    <property type="entry name" value="Golgi alpha-mannosidase II"/>
    <property type="match status" value="1"/>
</dbReference>
<dbReference type="AlphaFoldDB" id="A0A379MQ00"/>
<dbReference type="PANTHER" id="PTHR11452:SF75">
    <property type="entry name" value="ALPHA-GALACTOSIDASE MEL1"/>
    <property type="match status" value="1"/>
</dbReference>
<sequence>MKLKLWMAAALFCVAGNGSALAQREPTPADTLALTPPMGWNSWNQFEWEVSDSLIREIADAMVSTGMRDAGYRYIIIDDYWVGGRDTKNRLFPDPVRFPHGMKALADYVHGKGLKLGIYSDAAELTCAGVTGSLGFEELDAQTFADWGIDYLKYDYCHAPKDRTTAFTRYKKMGDALKATGKPIVYAICEWGGRSPWLWAKAAGGHLWRTTYDSRDSWHSGDHDLVGIMDIFDTQDGLERYAGPGAWNDPDLLMVGLYGKGKSSSPDKRFAGCTDEEYKTHFALWCMLAAPLIVNNDLRDMSDFTRKLLTNKHLIAVDQDSLGRQGYTFLRSDDLQYLRKELKDGVAICVFNRSETPKDFTFDPVKDADILYPADATNAWTGRVSKKGIVRGTLPAHGCEVYIYRRK</sequence>
<evidence type="ECO:0000256" key="1">
    <source>
        <dbReference type="ARBA" id="ARBA00009743"/>
    </source>
</evidence>
<comment type="similarity">
    <text evidence="1 5">Belongs to the glycosyl hydrolase 27 family.</text>
</comment>
<keyword evidence="9" id="KW-1185">Reference proteome</keyword>
<keyword evidence="5" id="KW-1015">Disulfide bond</keyword>
<gene>
    <name evidence="8" type="primary">agaA</name>
    <name evidence="8" type="ORF">NCTC11190_00099</name>
</gene>
<dbReference type="RefSeq" id="WP_051214404.1">
    <property type="nucleotide sequence ID" value="NZ_CANTWR010000002.1"/>
</dbReference>
<dbReference type="InterPro" id="IPR017853">
    <property type="entry name" value="GH"/>
</dbReference>
<feature type="chain" id="PRO_5016573855" description="Alpha-galactosidase" evidence="6">
    <location>
        <begin position="23"/>
        <end position="407"/>
    </location>
</feature>
<organism evidence="8 9">
    <name type="scientific">Rikenella microfusus</name>
    <dbReference type="NCBI Taxonomy" id="28139"/>
    <lineage>
        <taxon>Bacteria</taxon>
        <taxon>Pseudomonadati</taxon>
        <taxon>Bacteroidota</taxon>
        <taxon>Bacteroidia</taxon>
        <taxon>Bacteroidales</taxon>
        <taxon>Rikenellaceae</taxon>
        <taxon>Rikenella</taxon>
    </lineage>
</organism>
<dbReference type="EC" id="3.2.1.22" evidence="5"/>
<evidence type="ECO:0000256" key="2">
    <source>
        <dbReference type="ARBA" id="ARBA00022729"/>
    </source>
</evidence>
<reference evidence="8 9" key="1">
    <citation type="submission" date="2018-06" db="EMBL/GenBank/DDBJ databases">
        <authorList>
            <consortium name="Pathogen Informatics"/>
            <person name="Doyle S."/>
        </authorList>
    </citation>
    <scope>NUCLEOTIDE SEQUENCE [LARGE SCALE GENOMIC DNA]</scope>
    <source>
        <strain evidence="8 9">NCTC11190</strain>
    </source>
</reference>
<dbReference type="InterPro" id="IPR013785">
    <property type="entry name" value="Aldolase_TIM"/>
</dbReference>
<feature type="signal peptide" evidence="6">
    <location>
        <begin position="1"/>
        <end position="22"/>
    </location>
</feature>
<dbReference type="GO" id="GO:0004557">
    <property type="term" value="F:alpha-galactosidase activity"/>
    <property type="evidence" value="ECO:0007669"/>
    <property type="project" value="UniProtKB-EC"/>
</dbReference>
<dbReference type="InterPro" id="IPR013780">
    <property type="entry name" value="Glyco_hydro_b"/>
</dbReference>
<accession>A0A379MQ00</accession>
<dbReference type="OrthoDB" id="9807519at2"/>
<dbReference type="GO" id="GO:0005975">
    <property type="term" value="P:carbohydrate metabolic process"/>
    <property type="evidence" value="ECO:0007669"/>
    <property type="project" value="InterPro"/>
</dbReference>
<dbReference type="Proteomes" id="UP000255233">
    <property type="component" value="Unassembled WGS sequence"/>
</dbReference>
<feature type="domain" description="Alpha galactosidase C-terminal" evidence="7">
    <location>
        <begin position="333"/>
        <end position="402"/>
    </location>
</feature>
<dbReference type="Gene3D" id="3.20.20.70">
    <property type="entry name" value="Aldolase class I"/>
    <property type="match status" value="1"/>
</dbReference>
<evidence type="ECO:0000256" key="6">
    <source>
        <dbReference type="SAM" id="SignalP"/>
    </source>
</evidence>
<dbReference type="Pfam" id="PF17801">
    <property type="entry name" value="Melibiase_C"/>
    <property type="match status" value="1"/>
</dbReference>
<dbReference type="PANTHER" id="PTHR11452">
    <property type="entry name" value="ALPHA-GALACTOSIDASE/ALPHA-N-ACETYLGALACTOSAMINIDASE"/>
    <property type="match status" value="1"/>
</dbReference>
<dbReference type="STRING" id="880526.GCA_000427365_01339"/>
<dbReference type="InterPro" id="IPR041233">
    <property type="entry name" value="Melibiase_C"/>
</dbReference>
<dbReference type="InterPro" id="IPR002241">
    <property type="entry name" value="Glyco_hydro_27"/>
</dbReference>
<keyword evidence="2 6" id="KW-0732">Signal</keyword>
<dbReference type="EMBL" id="UGVL01000001">
    <property type="protein sequence ID" value="SUE32917.1"/>
    <property type="molecule type" value="Genomic_DNA"/>
</dbReference>
<evidence type="ECO:0000313" key="9">
    <source>
        <dbReference type="Proteomes" id="UP000255233"/>
    </source>
</evidence>
<evidence type="ECO:0000256" key="4">
    <source>
        <dbReference type="ARBA" id="ARBA00023295"/>
    </source>
</evidence>
<dbReference type="FunFam" id="3.20.20.70:FF:000197">
    <property type="entry name" value="Alpha-galactosidase"/>
    <property type="match status" value="1"/>
</dbReference>
<dbReference type="CDD" id="cd14792">
    <property type="entry name" value="GH27"/>
    <property type="match status" value="1"/>
</dbReference>
<keyword evidence="3 5" id="KW-0378">Hydrolase</keyword>
<dbReference type="InterPro" id="IPR000111">
    <property type="entry name" value="Glyco_hydro_27/36_CS"/>
</dbReference>
<comment type="catalytic activity">
    <reaction evidence="5">
        <text>Hydrolysis of terminal, non-reducing alpha-D-galactose residues in alpha-D-galactosides, including galactose oligosaccharides, galactomannans and galactolipids.</text>
        <dbReference type="EC" id="3.2.1.22"/>
    </reaction>
</comment>
<protein>
    <recommendedName>
        <fullName evidence="5">Alpha-galactosidase</fullName>
        <ecNumber evidence="5">3.2.1.22</ecNumber>
    </recommendedName>
    <alternativeName>
        <fullName evidence="5">Melibiase</fullName>
    </alternativeName>
</protein>